<gene>
    <name evidence="2" type="ORF">BXY75_0901</name>
</gene>
<sequence length="417" mass="45698">MLKRIIIGVLIFVSGISLAQEGTTSPYSFYGIGIQKFKGTAENRSMSGIGMLSDSIHLNLQNPASIADLRLVNYSVGGSHKYVTQKNASESQKTSTTSLDYIAIGIPMGKLGASFGLIPYSAVGYKLQSVGEGVITQSSGEGGLNRAFLTFAYTIMPGLNIGVETNYNFGNIQNAVYTKVDEVELGTRVISRSDIRGFSFNLGATYKTMVTDNLELSSAINYTPGTNFVSENSREISSIAVLPSGLLVPSQFIDITDPNSDFTYPSQITLGAGIGQPKNWFAGLEYTNQKTSNFTNRQILSDPNQSNVNYVNASKFKLGGYYIPNYNAIGNYWKRIIFRAGVRMEETGINIEGQDINEFGISFGVGLPAGRLFSNINLGFELGKRGTTDFGLIQENFFNTFLSLSLNDRWFEKRYYD</sequence>
<dbReference type="Proteomes" id="UP000271339">
    <property type="component" value="Unassembled WGS sequence"/>
</dbReference>
<name>A0A3L9Z857_9FLAO</name>
<dbReference type="OrthoDB" id="1491239at2"/>
<evidence type="ECO:0008006" key="4">
    <source>
        <dbReference type="Google" id="ProtNLM"/>
    </source>
</evidence>
<feature type="signal peptide" evidence="1">
    <location>
        <begin position="1"/>
        <end position="19"/>
    </location>
</feature>
<protein>
    <recommendedName>
        <fullName evidence="4">Long-subunit fatty acid transport protein</fullName>
    </recommendedName>
</protein>
<accession>A0A3L9Z857</accession>
<dbReference type="SUPFAM" id="SSF56935">
    <property type="entry name" value="Porins"/>
    <property type="match status" value="1"/>
</dbReference>
<dbReference type="Gene3D" id="2.40.160.60">
    <property type="entry name" value="Outer membrane protein transport protein (OMPP1/FadL/TodX)"/>
    <property type="match status" value="1"/>
</dbReference>
<feature type="chain" id="PRO_5018174062" description="Long-subunit fatty acid transport protein" evidence="1">
    <location>
        <begin position="20"/>
        <end position="417"/>
    </location>
</feature>
<reference evidence="2 3" key="1">
    <citation type="submission" date="2018-10" db="EMBL/GenBank/DDBJ databases">
        <title>Genomic Encyclopedia of Archaeal and Bacterial Type Strains, Phase II (KMG-II): from individual species to whole genera.</title>
        <authorList>
            <person name="Goeker M."/>
        </authorList>
    </citation>
    <scope>NUCLEOTIDE SEQUENCE [LARGE SCALE GENOMIC DNA]</scope>
    <source>
        <strain evidence="2 3">DSM 23424</strain>
    </source>
</reference>
<evidence type="ECO:0000313" key="2">
    <source>
        <dbReference type="EMBL" id="RMA66475.1"/>
    </source>
</evidence>
<dbReference type="RefSeq" id="WP_121906468.1">
    <property type="nucleotide sequence ID" value="NZ_REFC01000011.1"/>
</dbReference>
<evidence type="ECO:0000256" key="1">
    <source>
        <dbReference type="SAM" id="SignalP"/>
    </source>
</evidence>
<dbReference type="AlphaFoldDB" id="A0A3L9Z857"/>
<keyword evidence="1" id="KW-0732">Signal</keyword>
<dbReference type="EMBL" id="REFC01000011">
    <property type="protein sequence ID" value="RMA66475.1"/>
    <property type="molecule type" value="Genomic_DNA"/>
</dbReference>
<proteinExistence type="predicted"/>
<comment type="caution">
    <text evidence="2">The sequence shown here is derived from an EMBL/GenBank/DDBJ whole genome shotgun (WGS) entry which is preliminary data.</text>
</comment>
<organism evidence="2 3">
    <name type="scientific">Ulvibacter antarcticus</name>
    <dbReference type="NCBI Taxonomy" id="442714"/>
    <lineage>
        <taxon>Bacteria</taxon>
        <taxon>Pseudomonadati</taxon>
        <taxon>Bacteroidota</taxon>
        <taxon>Flavobacteriia</taxon>
        <taxon>Flavobacteriales</taxon>
        <taxon>Flavobacteriaceae</taxon>
        <taxon>Ulvibacter</taxon>
    </lineage>
</organism>
<evidence type="ECO:0000313" key="3">
    <source>
        <dbReference type="Proteomes" id="UP000271339"/>
    </source>
</evidence>
<keyword evidence="3" id="KW-1185">Reference proteome</keyword>